<dbReference type="GO" id="GO:0070652">
    <property type="term" value="C:HAUS complex"/>
    <property type="evidence" value="ECO:0007669"/>
    <property type="project" value="InterPro"/>
</dbReference>
<sequence>MASLSQELKRWAVEELELPAARLPDDGYIKTLCVGPGASIWKYITQHIYKERNVRVMRGNVQWYKVLQDKELKQLKNQNKDARRLELQREIDALQTELNQLDTKISRVEDQLATEERNVNRNWEDFMESRHRQILLDSFRQRCSEERNVLLEDTHVIGAQRHALEELSKKAEVKLVFGPSDSSDSEAGADPLVLVNVRELCSERVLFFQGLLQSELNVNPSTEFTHEQRKAVIQHWTSAVENVLRSHPPNQVLSALQALTSRQQVALEEKIAALNVERDVSDLGFRYESDHLIDVSAEQKEELTPVRSLLQSAWEEVEQSYFELAQTRNRCGQLEIELTALMRKIFNLEVIGYVLFVLFVSRCVFELEMEGVKQAAVRDRIREQYAQLQLQAREGQDAIRTLQTQWQSVMDFRQLVDRRQEQIRRLIKGNSTVKTELTCVHAEVGQFVQEKLNPQFGSVIKASSELRNSVSQGAKHFSCVALAALNRRAMKGGQKSPAAQLSIHRIQSPAFHKLCQSLSFPMYMAPEELWSQAAVLRLELRHLRRLLQLFSESSADLQKLTARLPSPDQQTLVQRVKMVDDEILQTLLPRARELTQRCSKGLLYTDQVKTAITHWWEQPGQFALPEMQREGLTFQQWLQRWKLATKES</sequence>
<gene>
    <name evidence="2" type="primary">LOC107731222</name>
</gene>
<dbReference type="AlphaFoldDB" id="A0A673HR34"/>
<accession>A0A673HR34</accession>
<dbReference type="PANTHER" id="PTHR28588">
    <property type="entry name" value="HAUS AUGMIN-LIKE COMPLEX SUBUNIT 5"/>
    <property type="match status" value="1"/>
</dbReference>
<dbReference type="Ensembl" id="ENSSRHT00000028969.1">
    <property type="protein sequence ID" value="ENSSRHP00000028144.1"/>
    <property type="gene ID" value="ENSSRHG00000014613.1"/>
</dbReference>
<dbReference type="Proteomes" id="UP000472270">
    <property type="component" value="Unassembled WGS sequence"/>
</dbReference>
<dbReference type="GO" id="GO:0007098">
    <property type="term" value="P:centrosome cycle"/>
    <property type="evidence" value="ECO:0007669"/>
    <property type="project" value="TreeGrafter"/>
</dbReference>
<keyword evidence="1" id="KW-0175">Coiled coil</keyword>
<reference evidence="2" key="2">
    <citation type="submission" date="2025-09" db="UniProtKB">
        <authorList>
            <consortium name="Ensembl"/>
        </authorList>
    </citation>
    <scope>IDENTIFICATION</scope>
</reference>
<proteinExistence type="predicted"/>
<organism evidence="2 3">
    <name type="scientific">Sinocyclocheilus rhinocerous</name>
    <dbReference type="NCBI Taxonomy" id="307959"/>
    <lineage>
        <taxon>Eukaryota</taxon>
        <taxon>Metazoa</taxon>
        <taxon>Chordata</taxon>
        <taxon>Craniata</taxon>
        <taxon>Vertebrata</taxon>
        <taxon>Euteleostomi</taxon>
        <taxon>Actinopterygii</taxon>
        <taxon>Neopterygii</taxon>
        <taxon>Teleostei</taxon>
        <taxon>Ostariophysi</taxon>
        <taxon>Cypriniformes</taxon>
        <taxon>Cyprinidae</taxon>
        <taxon>Cyprininae</taxon>
        <taxon>Sinocyclocheilus</taxon>
    </lineage>
</organism>
<dbReference type="InterPro" id="IPR029131">
    <property type="entry name" value="HAUS5"/>
</dbReference>
<protein>
    <submittedName>
        <fullName evidence="2">HAUS augmin-like complex subunit 5</fullName>
    </submittedName>
</protein>
<dbReference type="GO" id="GO:0051225">
    <property type="term" value="P:spindle assembly"/>
    <property type="evidence" value="ECO:0007669"/>
    <property type="project" value="InterPro"/>
</dbReference>
<evidence type="ECO:0000313" key="2">
    <source>
        <dbReference type="Ensembl" id="ENSSRHP00000028144.1"/>
    </source>
</evidence>
<dbReference type="GO" id="GO:0005813">
    <property type="term" value="C:centrosome"/>
    <property type="evidence" value="ECO:0007669"/>
    <property type="project" value="TreeGrafter"/>
</dbReference>
<feature type="coiled-coil region" evidence="1">
    <location>
        <begin position="65"/>
        <end position="118"/>
    </location>
</feature>
<dbReference type="Pfam" id="PF14817">
    <property type="entry name" value="HAUS5"/>
    <property type="match status" value="1"/>
</dbReference>
<keyword evidence="3" id="KW-1185">Reference proteome</keyword>
<evidence type="ECO:0000313" key="3">
    <source>
        <dbReference type="Proteomes" id="UP000472270"/>
    </source>
</evidence>
<dbReference type="PANTHER" id="PTHR28588:SF1">
    <property type="entry name" value="HAUS AUGMIN-LIKE COMPLEX SUBUNIT 5"/>
    <property type="match status" value="1"/>
</dbReference>
<name>A0A673HR34_9TELE</name>
<feature type="coiled-coil region" evidence="1">
    <location>
        <begin position="378"/>
        <end position="405"/>
    </location>
</feature>
<evidence type="ECO:0000256" key="1">
    <source>
        <dbReference type="SAM" id="Coils"/>
    </source>
</evidence>
<reference evidence="2" key="1">
    <citation type="submission" date="2025-08" db="UniProtKB">
        <authorList>
            <consortium name="Ensembl"/>
        </authorList>
    </citation>
    <scope>IDENTIFICATION</scope>
</reference>